<dbReference type="AlphaFoldDB" id="A0A9D2EKG4"/>
<evidence type="ECO:0000259" key="2">
    <source>
        <dbReference type="Pfam" id="PF06970"/>
    </source>
</evidence>
<proteinExistence type="predicted"/>
<sequence length="335" mass="38313">MEEDEGRGNMQLDYFYGSASEHFRFYQIPALLLEEDCYRKLRDTSKLLYGVLLSQLSLSRKNGWMEPETGRIYIHYNLRNLAQCLGHSANTITRAMEELCEAGLLRRRRRGRGLPDILYVMDFTTAKANKESDLKKEETGEEEPQAEGQKIDSRQETEDVNGIGSEKPASTGPEMSLQKGDHTEKTDKNTEISVTEIYRDILEKQISYSYLLKNHPLDAELINEILFVMVDAFTTQRKYLRVNGDNREVNEVQNRLKRIDASHIEYILRCMKESTKKIVNPPLFLLTALYNAPATINTYYNALAAHDMSRGVFAGYPDNESPTAGNNWEDSDKGG</sequence>
<evidence type="ECO:0000313" key="5">
    <source>
        <dbReference type="Proteomes" id="UP000824049"/>
    </source>
</evidence>
<evidence type="ECO:0000259" key="3">
    <source>
        <dbReference type="Pfam" id="PF19481"/>
    </source>
</evidence>
<protein>
    <submittedName>
        <fullName evidence="4">Replication initiator protein A</fullName>
    </submittedName>
</protein>
<dbReference type="InterPro" id="IPR036390">
    <property type="entry name" value="WH_DNA-bd_sf"/>
</dbReference>
<reference evidence="4" key="2">
    <citation type="submission" date="2021-04" db="EMBL/GenBank/DDBJ databases">
        <authorList>
            <person name="Gilroy R."/>
        </authorList>
    </citation>
    <scope>NUCLEOTIDE SEQUENCE</scope>
    <source>
        <strain evidence="4">CHK179-28034</strain>
    </source>
</reference>
<evidence type="ECO:0000313" key="4">
    <source>
        <dbReference type="EMBL" id="HIZ39343.1"/>
    </source>
</evidence>
<feature type="region of interest" description="Disordered" evidence="1">
    <location>
        <begin position="130"/>
        <end position="188"/>
    </location>
</feature>
<evidence type="ECO:0000256" key="1">
    <source>
        <dbReference type="SAM" id="MobiDB-lite"/>
    </source>
</evidence>
<gene>
    <name evidence="4" type="ORF">H9968_05340</name>
</gene>
<dbReference type="InterPro" id="IPR036388">
    <property type="entry name" value="WH-like_DNA-bd_sf"/>
</dbReference>
<dbReference type="Gene3D" id="1.10.10.10">
    <property type="entry name" value="Winged helix-like DNA-binding domain superfamily/Winged helix DNA-binding domain"/>
    <property type="match status" value="1"/>
</dbReference>
<comment type="caution">
    <text evidence="4">The sequence shown here is derived from an EMBL/GenBank/DDBJ whole genome shotgun (WGS) entry which is preliminary data.</text>
</comment>
<organism evidence="4 5">
    <name type="scientific">Candidatus Anaerobutyricum stercoris</name>
    <dbReference type="NCBI Taxonomy" id="2838457"/>
    <lineage>
        <taxon>Bacteria</taxon>
        <taxon>Bacillati</taxon>
        <taxon>Bacillota</taxon>
        <taxon>Clostridia</taxon>
        <taxon>Lachnospirales</taxon>
        <taxon>Lachnospiraceae</taxon>
        <taxon>Anaerobutyricum</taxon>
    </lineage>
</organism>
<dbReference type="Pfam" id="PF06970">
    <property type="entry name" value="RepA_N"/>
    <property type="match status" value="1"/>
</dbReference>
<feature type="domain" description="Replication initiator A N-terminal" evidence="2">
    <location>
        <begin position="24"/>
        <end position="99"/>
    </location>
</feature>
<feature type="compositionally biased region" description="Basic and acidic residues" evidence="1">
    <location>
        <begin position="179"/>
        <end position="188"/>
    </location>
</feature>
<dbReference type="InterPro" id="IPR046059">
    <property type="entry name" value="DUF6017"/>
</dbReference>
<dbReference type="Pfam" id="PF19481">
    <property type="entry name" value="DUF6017"/>
    <property type="match status" value="1"/>
</dbReference>
<dbReference type="Proteomes" id="UP000824049">
    <property type="component" value="Unassembled WGS sequence"/>
</dbReference>
<dbReference type="InterPro" id="IPR010724">
    <property type="entry name" value="RepA_N"/>
</dbReference>
<dbReference type="EMBL" id="DXBR01000049">
    <property type="protein sequence ID" value="HIZ39343.1"/>
    <property type="molecule type" value="Genomic_DNA"/>
</dbReference>
<dbReference type="SUPFAM" id="SSF46785">
    <property type="entry name" value="Winged helix' DNA-binding domain"/>
    <property type="match status" value="1"/>
</dbReference>
<name>A0A9D2EKG4_9FIRM</name>
<accession>A0A9D2EKG4</accession>
<feature type="domain" description="DUF6017" evidence="3">
    <location>
        <begin position="188"/>
        <end position="311"/>
    </location>
</feature>
<reference evidence="4" key="1">
    <citation type="journal article" date="2021" name="PeerJ">
        <title>Extensive microbial diversity within the chicken gut microbiome revealed by metagenomics and culture.</title>
        <authorList>
            <person name="Gilroy R."/>
            <person name="Ravi A."/>
            <person name="Getino M."/>
            <person name="Pursley I."/>
            <person name="Horton D.L."/>
            <person name="Alikhan N.F."/>
            <person name="Baker D."/>
            <person name="Gharbi K."/>
            <person name="Hall N."/>
            <person name="Watson M."/>
            <person name="Adriaenssens E.M."/>
            <person name="Foster-Nyarko E."/>
            <person name="Jarju S."/>
            <person name="Secka A."/>
            <person name="Antonio M."/>
            <person name="Oren A."/>
            <person name="Chaudhuri R.R."/>
            <person name="La Ragione R."/>
            <person name="Hildebrand F."/>
            <person name="Pallen M.J."/>
        </authorList>
    </citation>
    <scope>NUCLEOTIDE SEQUENCE</scope>
    <source>
        <strain evidence="4">CHK179-28034</strain>
    </source>
</reference>